<dbReference type="EMBL" id="JABFAC010000003">
    <property type="protein sequence ID" value="MBA0608462.1"/>
    <property type="molecule type" value="Genomic_DNA"/>
</dbReference>
<name>A0A7J8R549_GOSDV</name>
<organism evidence="2 3">
    <name type="scientific">Gossypium davidsonii</name>
    <name type="common">Davidson's cotton</name>
    <name type="synonym">Gossypium klotzschianum subsp. davidsonii</name>
    <dbReference type="NCBI Taxonomy" id="34287"/>
    <lineage>
        <taxon>Eukaryota</taxon>
        <taxon>Viridiplantae</taxon>
        <taxon>Streptophyta</taxon>
        <taxon>Embryophyta</taxon>
        <taxon>Tracheophyta</taxon>
        <taxon>Spermatophyta</taxon>
        <taxon>Magnoliopsida</taxon>
        <taxon>eudicotyledons</taxon>
        <taxon>Gunneridae</taxon>
        <taxon>Pentapetalae</taxon>
        <taxon>rosids</taxon>
        <taxon>malvids</taxon>
        <taxon>Malvales</taxon>
        <taxon>Malvaceae</taxon>
        <taxon>Malvoideae</taxon>
        <taxon>Gossypium</taxon>
    </lineage>
</organism>
<evidence type="ECO:0000313" key="3">
    <source>
        <dbReference type="Proteomes" id="UP000593561"/>
    </source>
</evidence>
<accession>A0A7J8R549</accession>
<dbReference type="Proteomes" id="UP000593561">
    <property type="component" value="Unassembled WGS sequence"/>
</dbReference>
<dbReference type="AlphaFoldDB" id="A0A7J8R549"/>
<evidence type="ECO:0000313" key="2">
    <source>
        <dbReference type="EMBL" id="MBA0608462.1"/>
    </source>
</evidence>
<comment type="caution">
    <text evidence="2">The sequence shown here is derived from an EMBL/GenBank/DDBJ whole genome shotgun (WGS) entry which is preliminary data.</text>
</comment>
<keyword evidence="1" id="KW-0812">Transmembrane</keyword>
<keyword evidence="1" id="KW-0472">Membrane</keyword>
<proteinExistence type="predicted"/>
<keyword evidence="1" id="KW-1133">Transmembrane helix</keyword>
<keyword evidence="3" id="KW-1185">Reference proteome</keyword>
<feature type="transmembrane region" description="Helical" evidence="1">
    <location>
        <begin position="21"/>
        <end position="47"/>
    </location>
</feature>
<protein>
    <submittedName>
        <fullName evidence="2">Uncharacterized protein</fullName>
    </submittedName>
</protein>
<sequence length="56" mass="6651">MTTRAQRLKRRHPYHSLFKLCQVRILPVICILTFICFLFHVLCQVGMHGSMHLLSR</sequence>
<gene>
    <name evidence="2" type="ORF">Godav_020684</name>
</gene>
<reference evidence="2 3" key="1">
    <citation type="journal article" date="2019" name="Genome Biol. Evol.">
        <title>Insights into the evolution of the New World diploid cottons (Gossypium, subgenus Houzingenia) based on genome sequencing.</title>
        <authorList>
            <person name="Grover C.E."/>
            <person name="Arick M.A. 2nd"/>
            <person name="Thrash A."/>
            <person name="Conover J.L."/>
            <person name="Sanders W.S."/>
            <person name="Peterson D.G."/>
            <person name="Frelichowski J.E."/>
            <person name="Scheffler J.A."/>
            <person name="Scheffler B.E."/>
            <person name="Wendel J.F."/>
        </authorList>
    </citation>
    <scope>NUCLEOTIDE SEQUENCE [LARGE SCALE GENOMIC DNA]</scope>
    <source>
        <strain evidence="2">27</strain>
        <tissue evidence="2">Leaf</tissue>
    </source>
</reference>
<evidence type="ECO:0000256" key="1">
    <source>
        <dbReference type="SAM" id="Phobius"/>
    </source>
</evidence>